<dbReference type="Gene3D" id="2.60.40.10">
    <property type="entry name" value="Immunoglobulins"/>
    <property type="match status" value="1"/>
</dbReference>
<protein>
    <recommendedName>
        <fullName evidence="2">Ig-like domain-containing protein</fullName>
    </recommendedName>
</protein>
<dbReference type="Proteomes" id="UP001168821">
    <property type="component" value="Unassembled WGS sequence"/>
</dbReference>
<dbReference type="InterPro" id="IPR007110">
    <property type="entry name" value="Ig-like_dom"/>
</dbReference>
<keyword evidence="4" id="KW-1185">Reference proteome</keyword>
<evidence type="ECO:0000313" key="3">
    <source>
        <dbReference type="EMBL" id="KAJ3643743.1"/>
    </source>
</evidence>
<feature type="domain" description="Ig-like" evidence="2">
    <location>
        <begin position="23"/>
        <end position="116"/>
    </location>
</feature>
<comment type="caution">
    <text evidence="3">The sequence shown here is derived from an EMBL/GenBank/DDBJ whole genome shotgun (WGS) entry which is preliminary data.</text>
</comment>
<dbReference type="FunFam" id="2.60.40.10:FF:000230">
    <property type="entry name" value="Down syndrome cell adhesion molecule, isoform D"/>
    <property type="match status" value="1"/>
</dbReference>
<gene>
    <name evidence="3" type="ORF">Zmor_026434</name>
</gene>
<reference evidence="3" key="1">
    <citation type="journal article" date="2023" name="G3 (Bethesda)">
        <title>Whole genome assemblies of Zophobas morio and Tenebrio molitor.</title>
        <authorList>
            <person name="Kaur S."/>
            <person name="Stinson S.A."/>
            <person name="diCenzo G.C."/>
        </authorList>
    </citation>
    <scope>NUCLEOTIDE SEQUENCE</scope>
    <source>
        <strain evidence="3">QUZm001</strain>
    </source>
</reference>
<feature type="signal peptide" evidence="1">
    <location>
        <begin position="1"/>
        <end position="16"/>
    </location>
</feature>
<dbReference type="EMBL" id="JALNTZ010000008">
    <property type="protein sequence ID" value="KAJ3643743.1"/>
    <property type="molecule type" value="Genomic_DNA"/>
</dbReference>
<evidence type="ECO:0000259" key="2">
    <source>
        <dbReference type="PROSITE" id="PS50835"/>
    </source>
</evidence>
<feature type="chain" id="PRO_5041263313" description="Ig-like domain-containing protein" evidence="1">
    <location>
        <begin position="17"/>
        <end position="122"/>
    </location>
</feature>
<dbReference type="InterPro" id="IPR013783">
    <property type="entry name" value="Ig-like_fold"/>
</dbReference>
<dbReference type="AlphaFoldDB" id="A0AA38HTX1"/>
<dbReference type="PROSITE" id="PS50835">
    <property type="entry name" value="IG_LIKE"/>
    <property type="match status" value="1"/>
</dbReference>
<accession>A0AA38HTX1</accession>
<evidence type="ECO:0000256" key="1">
    <source>
        <dbReference type="SAM" id="SignalP"/>
    </source>
</evidence>
<sequence>MFSGVIFLTLLLGVRAEDDTSGPVFVREPPNRIDFSNTTGAVVECSAHGNPTPDIIWVRSDGTAVGDVPGLRQVLANGNLVFPPFRAEDYRQEVHAQVYVCLAKNSVGSVHSRDVNVRAGWW</sequence>
<organism evidence="3 4">
    <name type="scientific">Zophobas morio</name>
    <dbReference type="NCBI Taxonomy" id="2755281"/>
    <lineage>
        <taxon>Eukaryota</taxon>
        <taxon>Metazoa</taxon>
        <taxon>Ecdysozoa</taxon>
        <taxon>Arthropoda</taxon>
        <taxon>Hexapoda</taxon>
        <taxon>Insecta</taxon>
        <taxon>Pterygota</taxon>
        <taxon>Neoptera</taxon>
        <taxon>Endopterygota</taxon>
        <taxon>Coleoptera</taxon>
        <taxon>Polyphaga</taxon>
        <taxon>Cucujiformia</taxon>
        <taxon>Tenebrionidae</taxon>
        <taxon>Zophobas</taxon>
    </lineage>
</organism>
<keyword evidence="1" id="KW-0732">Signal</keyword>
<name>A0AA38HTX1_9CUCU</name>
<proteinExistence type="predicted"/>
<dbReference type="InterPro" id="IPR036179">
    <property type="entry name" value="Ig-like_dom_sf"/>
</dbReference>
<dbReference type="SUPFAM" id="SSF48726">
    <property type="entry name" value="Immunoglobulin"/>
    <property type="match status" value="1"/>
</dbReference>
<evidence type="ECO:0000313" key="4">
    <source>
        <dbReference type="Proteomes" id="UP001168821"/>
    </source>
</evidence>